<dbReference type="AlphaFoldDB" id="A0A0K8RDE9"/>
<dbReference type="GO" id="GO:0005840">
    <property type="term" value="C:ribosome"/>
    <property type="evidence" value="ECO:0007669"/>
    <property type="project" value="UniProtKB-KW"/>
</dbReference>
<sequence length="96" mass="11258">MPNPYQREGWKCILCKHGIDVDYKASVMLFWNHSRLLCRALALHYKTVELQLQIVKLLSQLVSFLHWQDVQETHHWPLREAATAGQDGDLQSSQMR</sequence>
<evidence type="ECO:0000313" key="1">
    <source>
        <dbReference type="EMBL" id="JAA69177.1"/>
    </source>
</evidence>
<protein>
    <submittedName>
        <fullName evidence="1">Putative ribosomal protein s18c</fullName>
    </submittedName>
</protein>
<keyword evidence="1" id="KW-0687">Ribonucleoprotein</keyword>
<reference evidence="1" key="1">
    <citation type="submission" date="2012-12" db="EMBL/GenBank/DDBJ databases">
        <title>Identification and characterization of a phenylalanine ammonia-lyase gene family in Isatis indigotica Fort.</title>
        <authorList>
            <person name="Liu Q."/>
            <person name="Chen J."/>
            <person name="Zhou X."/>
            <person name="Di P."/>
            <person name="Xiao Y."/>
            <person name="Xuan H."/>
            <person name="Zhang L."/>
            <person name="Chen W."/>
        </authorList>
    </citation>
    <scope>NUCLEOTIDE SEQUENCE</scope>
    <source>
        <tissue evidence="1">Salivary gland</tissue>
    </source>
</reference>
<dbReference type="EMBL" id="GADI01004631">
    <property type="protein sequence ID" value="JAA69177.1"/>
    <property type="molecule type" value="mRNA"/>
</dbReference>
<keyword evidence="1" id="KW-0689">Ribosomal protein</keyword>
<accession>A0A0K8RDE9</accession>
<organism evidence="1">
    <name type="scientific">Ixodes ricinus</name>
    <name type="common">Common tick</name>
    <name type="synonym">Acarus ricinus</name>
    <dbReference type="NCBI Taxonomy" id="34613"/>
    <lineage>
        <taxon>Eukaryota</taxon>
        <taxon>Metazoa</taxon>
        <taxon>Ecdysozoa</taxon>
        <taxon>Arthropoda</taxon>
        <taxon>Chelicerata</taxon>
        <taxon>Arachnida</taxon>
        <taxon>Acari</taxon>
        <taxon>Parasitiformes</taxon>
        <taxon>Ixodida</taxon>
        <taxon>Ixodoidea</taxon>
        <taxon>Ixodidae</taxon>
        <taxon>Ixodinae</taxon>
        <taxon>Ixodes</taxon>
    </lineage>
</organism>
<name>A0A0K8RDE9_IXORI</name>
<proteinExistence type="evidence at transcript level"/>